<dbReference type="EMBL" id="KE560718">
    <property type="protein sequence ID" value="EPZ35920.1"/>
    <property type="molecule type" value="Genomic_DNA"/>
</dbReference>
<dbReference type="Pfam" id="PF12796">
    <property type="entry name" value="Ank_2"/>
    <property type="match status" value="1"/>
</dbReference>
<organism evidence="1 2">
    <name type="scientific">Rozella allomycis (strain CSF55)</name>
    <dbReference type="NCBI Taxonomy" id="988480"/>
    <lineage>
        <taxon>Eukaryota</taxon>
        <taxon>Fungi</taxon>
        <taxon>Fungi incertae sedis</taxon>
        <taxon>Cryptomycota</taxon>
        <taxon>Cryptomycota incertae sedis</taxon>
        <taxon>Rozella</taxon>
    </lineage>
</organism>
<dbReference type="Proteomes" id="UP000030755">
    <property type="component" value="Unassembled WGS sequence"/>
</dbReference>
<dbReference type="Gene3D" id="1.25.40.20">
    <property type="entry name" value="Ankyrin repeat-containing domain"/>
    <property type="match status" value="1"/>
</dbReference>
<name>A0A075B469_ROZAC</name>
<accession>A0A075B469</accession>
<dbReference type="SUPFAM" id="SSF48403">
    <property type="entry name" value="Ankyrin repeat"/>
    <property type="match status" value="1"/>
</dbReference>
<keyword evidence="2" id="KW-1185">Reference proteome</keyword>
<gene>
    <name evidence="1" type="ORF">O9G_005884</name>
</gene>
<proteinExistence type="predicted"/>
<sequence length="112" mass="12512">MQVFEDRVKKISVFLGQRWKKTDIVNPSAEKNHAIILATGNGNIEIAKYLLTESRAVTSPRDNLAIQWASYSGHADIVKMLLEDSRVDPSANDNFSIQWASNKGHADVSRSK</sequence>
<dbReference type="InterPro" id="IPR036770">
    <property type="entry name" value="Ankyrin_rpt-contain_sf"/>
</dbReference>
<evidence type="ECO:0000313" key="2">
    <source>
        <dbReference type="Proteomes" id="UP000030755"/>
    </source>
</evidence>
<dbReference type="SMART" id="SM00248">
    <property type="entry name" value="ANK"/>
    <property type="match status" value="2"/>
</dbReference>
<dbReference type="HOGENOM" id="CLU_2147295_0_0_1"/>
<dbReference type="AlphaFoldDB" id="A0A075B469"/>
<dbReference type="InterPro" id="IPR002110">
    <property type="entry name" value="Ankyrin_rpt"/>
</dbReference>
<reference evidence="1 2" key="1">
    <citation type="journal article" date="2013" name="Curr. Biol.">
        <title>Shared signatures of parasitism and phylogenomics unite Cryptomycota and microsporidia.</title>
        <authorList>
            <person name="James T.Y."/>
            <person name="Pelin A."/>
            <person name="Bonen L."/>
            <person name="Ahrendt S."/>
            <person name="Sain D."/>
            <person name="Corradi N."/>
            <person name="Stajich J.E."/>
        </authorList>
    </citation>
    <scope>NUCLEOTIDE SEQUENCE [LARGE SCALE GENOMIC DNA]</scope>
    <source>
        <strain evidence="1 2">CSF55</strain>
    </source>
</reference>
<protein>
    <submittedName>
        <fullName evidence="1">Uncharacterized protein</fullName>
    </submittedName>
</protein>
<dbReference type="OrthoDB" id="194358at2759"/>
<evidence type="ECO:0000313" key="1">
    <source>
        <dbReference type="EMBL" id="EPZ35920.1"/>
    </source>
</evidence>